<dbReference type="RefSeq" id="WP_183570430.1">
    <property type="nucleotide sequence ID" value="NZ_CBCSLB010000026.1"/>
</dbReference>
<accession>A0A7W5CDC0</accession>
<comment type="caution">
    <text evidence="1">The sequence shown here is derived from an EMBL/GenBank/DDBJ whole genome shotgun (WGS) entry which is preliminary data.</text>
</comment>
<dbReference type="AlphaFoldDB" id="A0A7W5CDC0"/>
<sequence>MVPAAKTGNAIIETQSNGGAYSLLLSINNSTDIAKSLGTMDTNISIQANISLVEMAKQIWIDL</sequence>
<evidence type="ECO:0000313" key="2">
    <source>
        <dbReference type="Proteomes" id="UP000518605"/>
    </source>
</evidence>
<evidence type="ECO:0000313" key="1">
    <source>
        <dbReference type="EMBL" id="MBB3155600.1"/>
    </source>
</evidence>
<gene>
    <name evidence="1" type="ORF">FHS16_005708</name>
</gene>
<reference evidence="1 2" key="1">
    <citation type="submission" date="2020-08" db="EMBL/GenBank/DDBJ databases">
        <title>Genomic Encyclopedia of Type Strains, Phase III (KMG-III): the genomes of soil and plant-associated and newly described type strains.</title>
        <authorList>
            <person name="Whitman W."/>
        </authorList>
    </citation>
    <scope>NUCLEOTIDE SEQUENCE [LARGE SCALE GENOMIC DNA]</scope>
    <source>
        <strain evidence="1 2">CECT 8234</strain>
    </source>
</reference>
<keyword evidence="2" id="KW-1185">Reference proteome</keyword>
<organism evidence="1 2">
    <name type="scientific">Paenibacillus endophyticus</name>
    <dbReference type="NCBI Taxonomy" id="1294268"/>
    <lineage>
        <taxon>Bacteria</taxon>
        <taxon>Bacillati</taxon>
        <taxon>Bacillota</taxon>
        <taxon>Bacilli</taxon>
        <taxon>Bacillales</taxon>
        <taxon>Paenibacillaceae</taxon>
        <taxon>Paenibacillus</taxon>
    </lineage>
</organism>
<dbReference type="Proteomes" id="UP000518605">
    <property type="component" value="Unassembled WGS sequence"/>
</dbReference>
<proteinExistence type="predicted"/>
<dbReference type="EMBL" id="JACHXW010000026">
    <property type="protein sequence ID" value="MBB3155600.1"/>
    <property type="molecule type" value="Genomic_DNA"/>
</dbReference>
<name>A0A7W5CDC0_9BACL</name>
<protein>
    <submittedName>
        <fullName evidence="1">Uncharacterized protein</fullName>
    </submittedName>
</protein>